<dbReference type="InterPro" id="IPR006504">
    <property type="entry name" value="Tscrpt_reg_Spx/MgsR"/>
</dbReference>
<evidence type="ECO:0000256" key="2">
    <source>
        <dbReference type="PROSITE-ProRule" id="PRU01282"/>
    </source>
</evidence>
<dbReference type="PANTHER" id="PTHR30041:SF8">
    <property type="entry name" value="PROTEIN YFFB"/>
    <property type="match status" value="1"/>
</dbReference>
<dbReference type="EMBL" id="VBRY01000001">
    <property type="protein sequence ID" value="TLS69196.1"/>
    <property type="molecule type" value="Genomic_DNA"/>
</dbReference>
<name>A0A5R9GSN3_9PROT</name>
<comment type="caution">
    <text evidence="3">The sequence shown here is derived from an EMBL/GenBank/DDBJ whole genome shotgun (WGS) entry which is preliminary data.</text>
</comment>
<evidence type="ECO:0000313" key="3">
    <source>
        <dbReference type="EMBL" id="TLS69196.1"/>
    </source>
</evidence>
<dbReference type="AlphaFoldDB" id="A0A5R9GSN3"/>
<organism evidence="3 4">
    <name type="scientific">Mariprofundus erugo</name>
    <dbReference type="NCBI Taxonomy" id="2528639"/>
    <lineage>
        <taxon>Bacteria</taxon>
        <taxon>Pseudomonadati</taxon>
        <taxon>Pseudomonadota</taxon>
        <taxon>Candidatius Mariprofundia</taxon>
        <taxon>Mariprofundales</taxon>
        <taxon>Mariprofundaceae</taxon>
        <taxon>Mariprofundus</taxon>
    </lineage>
</organism>
<dbReference type="SUPFAM" id="SSF52833">
    <property type="entry name" value="Thioredoxin-like"/>
    <property type="match status" value="1"/>
</dbReference>
<reference evidence="3 4" key="1">
    <citation type="journal article" date="2019" name="Appl. Environ. Microbiol.">
        <title>Environmental Evidence and Genomic Insight of Iron-oxidizing Bacteria Preference Towards More Corrosion Resistant Stainless Steel at Higher Salinities.</title>
        <authorList>
            <person name="Garrison C.E."/>
            <person name="Price K.A."/>
            <person name="Field E.K."/>
        </authorList>
    </citation>
    <scope>NUCLEOTIDE SEQUENCE [LARGE SCALE GENOMIC DNA]</scope>
    <source>
        <strain evidence="3 4">P3</strain>
    </source>
</reference>
<dbReference type="NCBIfam" id="NF008107">
    <property type="entry name" value="PRK10853.1"/>
    <property type="match status" value="1"/>
</dbReference>
<protein>
    <submittedName>
        <fullName evidence="3">ArsC family reductase</fullName>
    </submittedName>
</protein>
<proteinExistence type="inferred from homology"/>
<dbReference type="NCBIfam" id="TIGR01617">
    <property type="entry name" value="arsC_related"/>
    <property type="match status" value="1"/>
</dbReference>
<dbReference type="Gene3D" id="3.40.30.10">
    <property type="entry name" value="Glutaredoxin"/>
    <property type="match status" value="1"/>
</dbReference>
<dbReference type="Pfam" id="PF03960">
    <property type="entry name" value="ArsC"/>
    <property type="match status" value="1"/>
</dbReference>
<accession>A0A5R9GSN3</accession>
<evidence type="ECO:0000313" key="4">
    <source>
        <dbReference type="Proteomes" id="UP000306585"/>
    </source>
</evidence>
<sequence>MTELYGIANCDTVRKARRWLDEHGVAYRFHDYRKDGLCRDMLVLWVDTLGWETLLNRRGTTWRQLPEADRQGLDGERAIELMLLHPALIRRPLLSMTARSHLETGFSSDRYSELFQ</sequence>
<keyword evidence="4" id="KW-1185">Reference proteome</keyword>
<gene>
    <name evidence="3" type="ORF">FEF65_01550</name>
</gene>
<dbReference type="InterPro" id="IPR006660">
    <property type="entry name" value="Arsenate_reductase-like"/>
</dbReference>
<comment type="similarity">
    <text evidence="1 2">Belongs to the ArsC family.</text>
</comment>
<dbReference type="RefSeq" id="WP_138238009.1">
    <property type="nucleotide sequence ID" value="NZ_VBRY01000001.1"/>
</dbReference>
<dbReference type="PANTHER" id="PTHR30041">
    <property type="entry name" value="ARSENATE REDUCTASE"/>
    <property type="match status" value="1"/>
</dbReference>
<dbReference type="CDD" id="cd03035">
    <property type="entry name" value="ArsC_Yffb"/>
    <property type="match status" value="1"/>
</dbReference>
<dbReference type="PROSITE" id="PS51353">
    <property type="entry name" value="ARSC"/>
    <property type="match status" value="1"/>
</dbReference>
<evidence type="ECO:0000256" key="1">
    <source>
        <dbReference type="ARBA" id="ARBA00007198"/>
    </source>
</evidence>
<dbReference type="Proteomes" id="UP000306585">
    <property type="component" value="Unassembled WGS sequence"/>
</dbReference>
<dbReference type="InterPro" id="IPR036249">
    <property type="entry name" value="Thioredoxin-like_sf"/>
</dbReference>